<dbReference type="InterPro" id="IPR012939">
    <property type="entry name" value="Glyco_hydro_92"/>
</dbReference>
<name>A0ABV7JMA4_9SPHI</name>
<dbReference type="Proteomes" id="UP001595526">
    <property type="component" value="Unassembled WGS sequence"/>
</dbReference>
<dbReference type="InterPro" id="IPR005887">
    <property type="entry name" value="GH92_a_mannosidase_put"/>
</dbReference>
<reference evidence="8" key="1">
    <citation type="journal article" date="2019" name="Int. J. Syst. Evol. Microbiol.">
        <title>The Global Catalogue of Microorganisms (GCM) 10K type strain sequencing project: providing services to taxonomists for standard genome sequencing and annotation.</title>
        <authorList>
            <consortium name="The Broad Institute Genomics Platform"/>
            <consortium name="The Broad Institute Genome Sequencing Center for Infectious Disease"/>
            <person name="Wu L."/>
            <person name="Ma J."/>
        </authorList>
    </citation>
    <scope>NUCLEOTIDE SEQUENCE [LARGE SCALE GENOMIC DNA]</scope>
    <source>
        <strain evidence="8">KCTC 52416</strain>
    </source>
</reference>
<dbReference type="InterPro" id="IPR014718">
    <property type="entry name" value="GH-type_carb-bd"/>
</dbReference>
<evidence type="ECO:0000259" key="5">
    <source>
        <dbReference type="Pfam" id="PF14683"/>
    </source>
</evidence>
<dbReference type="NCBIfam" id="TIGR01180">
    <property type="entry name" value="aman2_put"/>
    <property type="match status" value="1"/>
</dbReference>
<dbReference type="Gene3D" id="2.60.120.260">
    <property type="entry name" value="Galactose-binding domain-like"/>
    <property type="match status" value="1"/>
</dbReference>
<dbReference type="Gene3D" id="1.20.1050.60">
    <property type="entry name" value="alpha-1,2-mannosidase"/>
    <property type="match status" value="1"/>
</dbReference>
<dbReference type="PANTHER" id="PTHR12143">
    <property type="entry name" value="PEPTIDE N-GLYCANASE PNGASE -RELATED"/>
    <property type="match status" value="1"/>
</dbReference>
<dbReference type="InterPro" id="IPR029411">
    <property type="entry name" value="RG-lyase_III"/>
</dbReference>
<feature type="domain" description="Glycosyl hydrolase family 92 N-terminal" evidence="6">
    <location>
        <begin position="339"/>
        <end position="581"/>
    </location>
</feature>
<accession>A0ABV7JMA4</accession>
<dbReference type="InterPro" id="IPR008928">
    <property type="entry name" value="6-hairpin_glycosidase_sf"/>
</dbReference>
<evidence type="ECO:0000259" key="4">
    <source>
        <dbReference type="Pfam" id="PF07971"/>
    </source>
</evidence>
<dbReference type="PANTHER" id="PTHR12143:SF39">
    <property type="entry name" value="SECRETED PROTEIN"/>
    <property type="match status" value="1"/>
</dbReference>
<dbReference type="Pfam" id="PF14683">
    <property type="entry name" value="CBM-like"/>
    <property type="match status" value="1"/>
</dbReference>
<evidence type="ECO:0000259" key="6">
    <source>
        <dbReference type="Pfam" id="PF17678"/>
    </source>
</evidence>
<dbReference type="SUPFAM" id="SSF49785">
    <property type="entry name" value="Galactose-binding domain-like"/>
    <property type="match status" value="1"/>
</dbReference>
<keyword evidence="8" id="KW-1185">Reference proteome</keyword>
<keyword evidence="7" id="KW-0326">Glycosidase</keyword>
<dbReference type="EMBL" id="JBHRTA010000038">
    <property type="protein sequence ID" value="MFC3199156.1"/>
    <property type="molecule type" value="Genomic_DNA"/>
</dbReference>
<dbReference type="Pfam" id="PF07971">
    <property type="entry name" value="Glyco_hydro_92"/>
    <property type="match status" value="1"/>
</dbReference>
<dbReference type="Gene3D" id="1.20.1610.10">
    <property type="entry name" value="alpha-1,2-mannosidases domains"/>
    <property type="match status" value="1"/>
</dbReference>
<comment type="cofactor">
    <cofactor evidence="1">
        <name>Ca(2+)</name>
        <dbReference type="ChEBI" id="CHEBI:29108"/>
    </cofactor>
</comment>
<keyword evidence="3" id="KW-0106">Calcium</keyword>
<evidence type="ECO:0000256" key="3">
    <source>
        <dbReference type="ARBA" id="ARBA00022837"/>
    </source>
</evidence>
<dbReference type="Pfam" id="PF17678">
    <property type="entry name" value="Glyco_hydro_92N"/>
    <property type="match status" value="1"/>
</dbReference>
<evidence type="ECO:0000256" key="2">
    <source>
        <dbReference type="ARBA" id="ARBA00011245"/>
    </source>
</evidence>
<evidence type="ECO:0000313" key="7">
    <source>
        <dbReference type="EMBL" id="MFC3199156.1"/>
    </source>
</evidence>
<keyword evidence="7" id="KW-0378">Hydrolase</keyword>
<protein>
    <submittedName>
        <fullName evidence="7">GH92 family glycosyl hydrolase</fullName>
        <ecNumber evidence="7">3.2.1.-</ecNumber>
    </submittedName>
</protein>
<dbReference type="InterPro" id="IPR008979">
    <property type="entry name" value="Galactose-bd-like_sf"/>
</dbReference>
<dbReference type="InterPro" id="IPR050883">
    <property type="entry name" value="PNGase"/>
</dbReference>
<evidence type="ECO:0000256" key="1">
    <source>
        <dbReference type="ARBA" id="ARBA00001913"/>
    </source>
</evidence>
<feature type="domain" description="Rhamnogalacturonan lyase" evidence="5">
    <location>
        <begin position="58"/>
        <end position="228"/>
    </location>
</feature>
<comment type="caution">
    <text evidence="7">The sequence shown here is derived from an EMBL/GenBank/DDBJ whole genome shotgun (WGS) entry which is preliminary data.</text>
</comment>
<dbReference type="EC" id="3.2.1.-" evidence="7"/>
<gene>
    <name evidence="7" type="ORF">ACFOET_16140</name>
</gene>
<dbReference type="Gene3D" id="2.70.98.10">
    <property type="match status" value="1"/>
</dbReference>
<evidence type="ECO:0000313" key="8">
    <source>
        <dbReference type="Proteomes" id="UP001595526"/>
    </source>
</evidence>
<feature type="domain" description="Glycosyl hydrolase family 92" evidence="4">
    <location>
        <begin position="587"/>
        <end position="1065"/>
    </location>
</feature>
<dbReference type="Gene3D" id="3.30.2080.10">
    <property type="entry name" value="GH92 mannosidase domain"/>
    <property type="match status" value="1"/>
</dbReference>
<dbReference type="GO" id="GO:0016798">
    <property type="term" value="F:hydrolase activity, acting on glycosyl bonds"/>
    <property type="evidence" value="ECO:0007669"/>
    <property type="project" value="UniProtKB-KW"/>
</dbReference>
<sequence>MTQNLIILKTQEVRLVWCTALLLICWLPWAGLAYAKRTVAGTVSPTDVSLNNPDAQVIWQIGTPDGSAKEFALAEGDYEKFLDHDFGWEDRFFIVGKSNPKQDFPYVLPGPDDAWGGTSHTAGIRTHVLNVLFRMKSTPQQGEWKLIVDVLDTHEEHPPYFKVTVNGQSWRFELPTGASSASLRGDYRKSLKHTIEIPLEAGLIKNGGNEINLTILEGSWLIFDDIRLEGPQHAELDEEIGGAYLRRVAVADYHLPTPEVQPLLVDVEHLEGAPNIRVEVDGATILEQILEQGRYVFEAPMPTVAAEQKSSYKVVIGGKTVDEGVIIRSPQNVVNAADYIDTRMGTAHSRWMIAPGPWMPFSMVKLSPDNQNPGWQSGYDPSFESIGTFSHIHEWTMAGLGIMPTNGRLKTNIGDQSVSKKDSTAYRSSFDKSTEVADVGYYKVELSDYGIQAELTATTRCGFQRYTYPGGTDSRVMIDLKIPAEYRYDVLDSRITKVSSRRIEGYSKQQTKRVWSKDSDQDYIVFFVIEFDQEMTNFGGWVNDKIVFDEEVTAQNPESLGYFAEFDTRSNPVVQVRSAISYVDMAGARKNLEEEVIQPFGWDFDAVREHNRQAWSDILSRIDIQTNDQREKVRFYTNVYRSYCRNTFSDVDGRWVDATEVIQQFDDPDAVALGCDAFWNTFWNLNQVWNLVTPEWSSRWVKSQLGMYDANGWLAKGPAGMEYVPVMVAEHEIPLLVSAYQMGIRNFDTEKMFSAVKKMQTTLPEKVGDGLAGNRDLAAYLEHQFVPADKGRFSNTLEYSYDDWTVAQLAKAMGKQADYKVFMERGSWWRNAIDSETGYARMRYSNGEWEQDFDPFTSGRNKHYVEANAWQMTFFVPQDVPALAEVIGKDRFIERLTWGFEASEPLRYNAPGDQYWDYPVVQGNQQSMHFAFLFNWVGQPWQTQKWSRSIIDRYYGFDVANAYLGDEDQGQMSAWFVMAALGLFQIDGGARDEPIYEIGSPIFERVDIDLGEQYGRGKRFTIIATNTSRKNRYVQQARLNGKPLNNFWFSASELLKGGQLELVMGAEPNPDWGTATHPPASN</sequence>
<dbReference type="InterPro" id="IPR041371">
    <property type="entry name" value="GH92_N"/>
</dbReference>
<dbReference type="RefSeq" id="WP_379024502.1">
    <property type="nucleotide sequence ID" value="NZ_JBHRTA010000038.1"/>
</dbReference>
<comment type="subunit">
    <text evidence="2">Monomer.</text>
</comment>
<organism evidence="7 8">
    <name type="scientific">Parapedobacter deserti</name>
    <dbReference type="NCBI Taxonomy" id="1912957"/>
    <lineage>
        <taxon>Bacteria</taxon>
        <taxon>Pseudomonadati</taxon>
        <taxon>Bacteroidota</taxon>
        <taxon>Sphingobacteriia</taxon>
        <taxon>Sphingobacteriales</taxon>
        <taxon>Sphingobacteriaceae</taxon>
        <taxon>Parapedobacter</taxon>
    </lineage>
</organism>
<proteinExistence type="predicted"/>
<dbReference type="SUPFAM" id="SSF48208">
    <property type="entry name" value="Six-hairpin glycosidases"/>
    <property type="match status" value="1"/>
</dbReference>